<evidence type="ECO:0000256" key="7">
    <source>
        <dbReference type="ARBA" id="ARBA00031961"/>
    </source>
</evidence>
<protein>
    <recommendedName>
        <fullName evidence="3">Mediator of RNA polymerase II transcription subunit 23</fullName>
    </recommendedName>
    <alternativeName>
        <fullName evidence="7">Mediator complex subunit 23</fullName>
    </alternativeName>
</protein>
<evidence type="ECO:0000256" key="3">
    <source>
        <dbReference type="ARBA" id="ARBA00019696"/>
    </source>
</evidence>
<evidence type="ECO:0000256" key="4">
    <source>
        <dbReference type="ARBA" id="ARBA00023015"/>
    </source>
</evidence>
<dbReference type="GeneID" id="110979075"/>
<keyword evidence="8" id="KW-1185">Reference proteome</keyword>
<dbReference type="Pfam" id="PF11573">
    <property type="entry name" value="Med23"/>
    <property type="match status" value="1"/>
</dbReference>
<accession>A0A8B7YAK2</accession>
<dbReference type="Proteomes" id="UP000694845">
    <property type="component" value="Unplaced"/>
</dbReference>
<evidence type="ECO:0000256" key="6">
    <source>
        <dbReference type="ARBA" id="ARBA00023242"/>
    </source>
</evidence>
<proteinExistence type="inferred from homology"/>
<evidence type="ECO:0000313" key="8">
    <source>
        <dbReference type="Proteomes" id="UP000694845"/>
    </source>
</evidence>
<keyword evidence="6" id="KW-0539">Nucleus</keyword>
<dbReference type="GO" id="GO:0006357">
    <property type="term" value="P:regulation of transcription by RNA polymerase II"/>
    <property type="evidence" value="ECO:0007669"/>
    <property type="project" value="TreeGrafter"/>
</dbReference>
<dbReference type="OMA" id="QKHQKQR"/>
<evidence type="ECO:0000313" key="10">
    <source>
        <dbReference type="RefSeq" id="XP_022090288.1"/>
    </source>
</evidence>
<dbReference type="GO" id="GO:0016592">
    <property type="term" value="C:mediator complex"/>
    <property type="evidence" value="ECO:0007669"/>
    <property type="project" value="TreeGrafter"/>
</dbReference>
<dbReference type="InterPro" id="IPR021629">
    <property type="entry name" value="Mediator_Med23"/>
</dbReference>
<evidence type="ECO:0000313" key="9">
    <source>
        <dbReference type="RefSeq" id="XP_022090279.1"/>
    </source>
</evidence>
<keyword evidence="5" id="KW-0804">Transcription</keyword>
<comment type="subcellular location">
    <subcellularLocation>
        <location evidence="1">Nucleus</location>
    </subcellularLocation>
</comment>
<evidence type="ECO:0000256" key="2">
    <source>
        <dbReference type="ARBA" id="ARBA00010222"/>
    </source>
</evidence>
<dbReference type="PANTHER" id="PTHR12691">
    <property type="entry name" value="MEDIATOR OF RNA POLYMERASE II TRANSCRIPTION SUBUNIT 23"/>
    <property type="match status" value="1"/>
</dbReference>
<gene>
    <name evidence="9 10" type="primary">LOC110979075</name>
</gene>
<evidence type="ECO:0000256" key="5">
    <source>
        <dbReference type="ARBA" id="ARBA00023163"/>
    </source>
</evidence>
<dbReference type="OrthoDB" id="9982951at2759"/>
<dbReference type="GO" id="GO:0005667">
    <property type="term" value="C:transcription regulator complex"/>
    <property type="evidence" value="ECO:0007669"/>
    <property type="project" value="TreeGrafter"/>
</dbReference>
<dbReference type="RefSeq" id="XP_022090288.1">
    <property type="nucleotide sequence ID" value="XM_022234596.1"/>
</dbReference>
<dbReference type="PANTHER" id="PTHR12691:SF10">
    <property type="entry name" value="MEDIATOR OF RNA POLYMERASE II TRANSCRIPTION SUBUNIT 23"/>
    <property type="match status" value="1"/>
</dbReference>
<comment type="similarity">
    <text evidence="2">Belongs to the Mediator complex subunit 23 family.</text>
</comment>
<name>A0A8B7YAK2_ACAPL</name>
<organism evidence="8 9">
    <name type="scientific">Acanthaster planci</name>
    <name type="common">Crown-of-thorns starfish</name>
    <dbReference type="NCBI Taxonomy" id="133434"/>
    <lineage>
        <taxon>Eukaryota</taxon>
        <taxon>Metazoa</taxon>
        <taxon>Echinodermata</taxon>
        <taxon>Eleutherozoa</taxon>
        <taxon>Asterozoa</taxon>
        <taxon>Asteroidea</taxon>
        <taxon>Valvatacea</taxon>
        <taxon>Valvatida</taxon>
        <taxon>Acanthasteridae</taxon>
        <taxon>Acanthaster</taxon>
    </lineage>
</organism>
<sequence>MSCTIMTTSTLENQVQEILNDALRTTSIEEAFCGFILHSPEDDRNKVLCCIDSFNRFWKSLPSESHEHVLESYVAYLHRQKSYQRIKLLCDMLLMAAEKVGIPARSLCEALLSSPSLDYKSSELWCKTFQMVDRIIGNVDYKGCRDLLKVILEKIELIPISVNVSASKQLDAAVRVLAKILDRNTCLLPSYFAVNELKKLFPDDKPNTHWAVGELVTNFIDTFRPTARMVSITGRPSLLPVVGHFNATHNSWKLDPVTLMFPLKGLLPYDKEQTQRQTNLLRYVLEQPYSRDMVRTILGLNIQFKQKQRCLVLEEMLVDLVSVAMERTEQTEGTIELGSPTDALWQHLSSQLIFFVLFNFASFPHMVMSLNKKLSNRSLTKGRDHLSWVLLQYISGSIKKNPLSDFFPILKLFDIFFPEKEPLPVPDVSHPQCTHRLAMACIWIHLSRKAQSDKVSLQRPAPPSLKLHLEFLQQSYNCSNLPLTDYRIAMLCNAYSTSTDMFSWPMGVLVDSIYSSGQTTVPMPGPNICVASGPTTPLSMSLLDSLTVHAKMSLIHHIVGKNIIPAIHHKQSSIALSPALIETYSRLLVYMEIESLGIKGFITKVLPTVCEASAWGMLHTLLELFSFRLQHIQPQYIVQLLCNLHSLSKIPLANQNQLYQCIESTALRIITGLGSADVQPQLSRFLNEPNNLLSADSEELNRALVLTLARAMHVTGSETLSGSWCKDILATLFANTPHNWASHTLKCFPTALQEFFEANPAPQEDRSLLKKIVEEEHRKWKAMTNEAEILNRFAVQGTQPGGSTRGPSQGNQHLFLCLIWKMLLENEPNHINPVAVKVIERIGPRALSSHIRTFADFLVFEFSTSAGGQHVNKCVETLNDMVWKLNIVSLDRLILNLALRNHEGSEAQVCFFIIQLLLLKPVEFRNRVNDFIKENSPEHWLQSDWHTKHMNYHRKYPEMYYYEGMLELTGATMSSPCQNLPVYFSNVCLRFIPVFDILIHRFLELPPSSKSLEVLLDHLGGLYKFHDHPVTYLFNTLHYYEKKLRDRPLLKRKLVGAIILAQKSVKPAGWCLTPQYLEYINKPGEEVTWEPDHDYYCKLIGRLVDTVSGKTQPLFQNMDWRFNEFPNLAAHALHVTCVELMALPGQGKQVGNALLEVIFKNPSSVPRDDVMAWINTIALVLTSLPSCYCDVIQDRIVEVLSSDLLLSKSVTPGAGILNIAFAVFDFRGTHSSHTEMICAYVLAMTHAVWHHSNIGQLTPLQQFIRDQVKPIVKTEEQYLFVCHLVGPFLQRFHEERTRLLFEITKNLYDMLLVVDQHCNQIIHMDVICDFLYHIKYMFAGDGIKADTDRVIKSLRPAWQLRLRFISRGVDPSAVPQVAN</sequence>
<dbReference type="InterPro" id="IPR016024">
    <property type="entry name" value="ARM-type_fold"/>
</dbReference>
<dbReference type="GO" id="GO:0010628">
    <property type="term" value="P:positive regulation of gene expression"/>
    <property type="evidence" value="ECO:0007669"/>
    <property type="project" value="TreeGrafter"/>
</dbReference>
<evidence type="ECO:0000256" key="1">
    <source>
        <dbReference type="ARBA" id="ARBA00004123"/>
    </source>
</evidence>
<reference evidence="9 10" key="1">
    <citation type="submission" date="2025-04" db="UniProtKB">
        <authorList>
            <consortium name="RefSeq"/>
        </authorList>
    </citation>
    <scope>IDENTIFICATION</scope>
</reference>
<dbReference type="SUPFAM" id="SSF48371">
    <property type="entry name" value="ARM repeat"/>
    <property type="match status" value="1"/>
</dbReference>
<dbReference type="CTD" id="9439"/>
<dbReference type="KEGG" id="aplc:110979075"/>
<keyword evidence="4" id="KW-0805">Transcription regulation</keyword>
<dbReference type="RefSeq" id="XP_022090279.1">
    <property type="nucleotide sequence ID" value="XM_022234587.1"/>
</dbReference>